<proteinExistence type="predicted"/>
<dbReference type="EMBL" id="CP002400">
    <property type="protein sequence ID" value="ADU26542.1"/>
    <property type="molecule type" value="Genomic_DNA"/>
</dbReference>
<keyword evidence="1" id="KW-1133">Transmembrane helix</keyword>
<dbReference type="AlphaFoldDB" id="E6U442"/>
<protein>
    <submittedName>
        <fullName evidence="3">Ig domain protein group 2 domain protein</fullName>
    </submittedName>
</protein>
<organism evidence="3 4">
    <name type="scientific">Ethanoligenens harbinense (strain DSM 18485 / JCM 12961 / CGMCC 1.5033 / YUAN-3)</name>
    <dbReference type="NCBI Taxonomy" id="663278"/>
    <lineage>
        <taxon>Bacteria</taxon>
        <taxon>Bacillati</taxon>
        <taxon>Bacillota</taxon>
        <taxon>Clostridia</taxon>
        <taxon>Eubacteriales</taxon>
        <taxon>Oscillospiraceae</taxon>
        <taxon>Ethanoligenens</taxon>
    </lineage>
</organism>
<keyword evidence="1" id="KW-0812">Transmembrane</keyword>
<evidence type="ECO:0000313" key="3">
    <source>
        <dbReference type="EMBL" id="ADU26542.1"/>
    </source>
</evidence>
<keyword evidence="1" id="KW-0472">Membrane</keyword>
<reference evidence="3 4" key="1">
    <citation type="submission" date="2010-12" db="EMBL/GenBank/DDBJ databases">
        <title>Complete sequence of Ethanoligenens harbinense YUAN-3.</title>
        <authorList>
            <person name="Lucas S."/>
            <person name="Copeland A."/>
            <person name="Lapidus A."/>
            <person name="Cheng J.-F."/>
            <person name="Bruce D."/>
            <person name="Goodwin L."/>
            <person name="Pitluck S."/>
            <person name="Chertkov O."/>
            <person name="Misra M."/>
            <person name="Detter J.C."/>
            <person name="Han C."/>
            <person name="Tapia R."/>
            <person name="Land M."/>
            <person name="Hauser L."/>
            <person name="Jeffries C."/>
            <person name="Kyrpides N."/>
            <person name="Ivanova N."/>
            <person name="Mikhailova N."/>
            <person name="Wang A."/>
            <person name="Mouttaki H."/>
            <person name="He Z."/>
            <person name="Zhou J."/>
            <person name="Hemme C.L."/>
            <person name="Woyke T."/>
        </authorList>
    </citation>
    <scope>NUCLEOTIDE SEQUENCE [LARGE SCALE GENOMIC DNA]</scope>
    <source>
        <strain evidence="4">DSM 18485 / JCM 12961 / CGMCC 1.5033 / YUAN-3</strain>
    </source>
</reference>
<dbReference type="Proteomes" id="UP000001551">
    <property type="component" value="Chromosome"/>
</dbReference>
<sequence length="182" mass="19395">MRNYRLRGCCILAAAFLFLFSGRASAETPIVLPVKKSITVDAGLSQTEALRASPSSAALGVDCGMADMCGIDPCTCGSPDAWGHCACNGTKKTPVSYLITVSNPSVARVSVANGTLIVKGLSAGHTDVRVTARLKHYADAVQTVRVTVQPPYYLFWLIPGVVVAAAAAFFFLRLQKKRKMKN</sequence>
<accession>E6U442</accession>
<evidence type="ECO:0000256" key="2">
    <source>
        <dbReference type="SAM" id="SignalP"/>
    </source>
</evidence>
<evidence type="ECO:0000313" key="4">
    <source>
        <dbReference type="Proteomes" id="UP000001551"/>
    </source>
</evidence>
<keyword evidence="2" id="KW-0732">Signal</keyword>
<keyword evidence="4" id="KW-1185">Reference proteome</keyword>
<gene>
    <name evidence="3" type="ordered locus">Ethha_0989</name>
</gene>
<dbReference type="RefSeq" id="WP_013484903.1">
    <property type="nucleotide sequence ID" value="NC_014828.1"/>
</dbReference>
<feature type="signal peptide" evidence="2">
    <location>
        <begin position="1"/>
        <end position="26"/>
    </location>
</feature>
<evidence type="ECO:0000256" key="1">
    <source>
        <dbReference type="SAM" id="Phobius"/>
    </source>
</evidence>
<feature type="chain" id="PRO_5030168375" evidence="2">
    <location>
        <begin position="27"/>
        <end position="182"/>
    </location>
</feature>
<dbReference type="HOGENOM" id="CLU_1479921_0_0_9"/>
<name>E6U442_ETHHY</name>
<feature type="transmembrane region" description="Helical" evidence="1">
    <location>
        <begin position="152"/>
        <end position="172"/>
    </location>
</feature>
<dbReference type="KEGG" id="eha:Ethha_0989"/>
<dbReference type="STRING" id="663278.Ethha_0989"/>